<dbReference type="PANTHER" id="PTHR15371">
    <property type="entry name" value="TIM23"/>
    <property type="match status" value="1"/>
</dbReference>
<evidence type="ECO:0000256" key="1">
    <source>
        <dbReference type="ARBA" id="ARBA00004141"/>
    </source>
</evidence>
<accession>A0AA41VWD3</accession>
<dbReference type="GO" id="GO:0008320">
    <property type="term" value="F:protein transmembrane transporter activity"/>
    <property type="evidence" value="ECO:0007669"/>
    <property type="project" value="TreeGrafter"/>
</dbReference>
<dbReference type="GO" id="GO:0005744">
    <property type="term" value="C:TIM23 mitochondrial import inner membrane translocase complex"/>
    <property type="evidence" value="ECO:0007669"/>
    <property type="project" value="TreeGrafter"/>
</dbReference>
<comment type="caution">
    <text evidence="5">The sequence shown here is derived from an EMBL/GenBank/DDBJ whole genome shotgun (WGS) entry which is preliminary data.</text>
</comment>
<evidence type="ECO:0000256" key="2">
    <source>
        <dbReference type="ARBA" id="ARBA00022692"/>
    </source>
</evidence>
<dbReference type="GO" id="GO:0030150">
    <property type="term" value="P:protein import into mitochondrial matrix"/>
    <property type="evidence" value="ECO:0007669"/>
    <property type="project" value="TreeGrafter"/>
</dbReference>
<reference evidence="5" key="1">
    <citation type="submission" date="2022-03" db="EMBL/GenBank/DDBJ databases">
        <title>A functionally conserved STORR gene fusion in Papaver species that diverged 16.8 million years ago.</title>
        <authorList>
            <person name="Catania T."/>
        </authorList>
    </citation>
    <scope>NUCLEOTIDE SEQUENCE</scope>
    <source>
        <strain evidence="5">S-191538</strain>
    </source>
</reference>
<proteinExistence type="predicted"/>
<name>A0AA41VWD3_PAPNU</name>
<dbReference type="Pfam" id="PF02466">
    <property type="entry name" value="Tim17"/>
    <property type="match status" value="1"/>
</dbReference>
<evidence type="ECO:0000313" key="5">
    <source>
        <dbReference type="EMBL" id="MCL7048475.1"/>
    </source>
</evidence>
<evidence type="ECO:0000256" key="3">
    <source>
        <dbReference type="ARBA" id="ARBA00022989"/>
    </source>
</evidence>
<comment type="subcellular location">
    <subcellularLocation>
        <location evidence="1">Membrane</location>
        <topology evidence="1">Multi-pass membrane protein</topology>
    </subcellularLocation>
</comment>
<keyword evidence="3" id="KW-1133">Transmembrane helix</keyword>
<keyword evidence="2" id="KW-0812">Transmembrane</keyword>
<dbReference type="AlphaFoldDB" id="A0AA41VWD3"/>
<keyword evidence="6" id="KW-1185">Reference proteome</keyword>
<keyword evidence="4" id="KW-0472">Membrane</keyword>
<gene>
    <name evidence="5" type="ORF">MKW94_030342</name>
</gene>
<evidence type="ECO:0000313" key="6">
    <source>
        <dbReference type="Proteomes" id="UP001177140"/>
    </source>
</evidence>
<dbReference type="EMBL" id="JAJJMA010304888">
    <property type="protein sequence ID" value="MCL7048475.1"/>
    <property type="molecule type" value="Genomic_DNA"/>
</dbReference>
<dbReference type="InterPro" id="IPR045238">
    <property type="entry name" value="Tim23-like"/>
</dbReference>
<evidence type="ECO:0000256" key="4">
    <source>
        <dbReference type="ARBA" id="ARBA00023136"/>
    </source>
</evidence>
<protein>
    <submittedName>
        <fullName evidence="5">Uncharacterized protein</fullName>
    </submittedName>
</protein>
<sequence length="71" mass="7081">MGLIFAGLESAMIHFRDTDDMVNTVVAGLGTGALYRAASGVRSAAVAGAIGGLAAGAAVAGKQVFKRYVPI</sequence>
<organism evidence="5 6">
    <name type="scientific">Papaver nudicaule</name>
    <name type="common">Iceland poppy</name>
    <dbReference type="NCBI Taxonomy" id="74823"/>
    <lineage>
        <taxon>Eukaryota</taxon>
        <taxon>Viridiplantae</taxon>
        <taxon>Streptophyta</taxon>
        <taxon>Embryophyta</taxon>
        <taxon>Tracheophyta</taxon>
        <taxon>Spermatophyta</taxon>
        <taxon>Magnoliopsida</taxon>
        <taxon>Ranunculales</taxon>
        <taxon>Papaveraceae</taxon>
        <taxon>Papaveroideae</taxon>
        <taxon>Papaver</taxon>
    </lineage>
</organism>
<dbReference type="Proteomes" id="UP001177140">
    <property type="component" value="Unassembled WGS sequence"/>
</dbReference>
<dbReference type="PANTHER" id="PTHR15371:SF24">
    <property type="entry name" value="MITOCHONDRIAL IMPORT INNER MEMBRANE TRANSLOCASE SUBUNIT TIM23-3"/>
    <property type="match status" value="1"/>
</dbReference>